<accession>G7TA95</accession>
<protein>
    <submittedName>
        <fullName evidence="1">Uncharacterized protein</fullName>
    </submittedName>
</protein>
<gene>
    <name evidence="1" type="ORF">XOC_4418</name>
</gene>
<proteinExistence type="predicted"/>
<evidence type="ECO:0000313" key="2">
    <source>
        <dbReference type="Proteomes" id="UP000008851"/>
    </source>
</evidence>
<dbReference type="AlphaFoldDB" id="G7TA95"/>
<dbReference type="HOGENOM" id="CLU_3350476_0_0_6"/>
<dbReference type="Proteomes" id="UP000008851">
    <property type="component" value="Chromosome"/>
</dbReference>
<reference evidence="1 2" key="1">
    <citation type="journal article" date="2011" name="J. Bacteriol.">
        <title>Two new complete genome sequences offer insight into host and tissue specificity of plant pathogenic Xanthomonas spp.</title>
        <authorList>
            <person name="Bogdanove A.J."/>
            <person name="Koebnik R."/>
            <person name="Lu H."/>
            <person name="Furutani A."/>
            <person name="Angiuoli S.V."/>
            <person name="Patil P.B."/>
            <person name="Van Sluys M.A."/>
            <person name="Ryan R.P."/>
            <person name="Meyer D.F."/>
            <person name="Han S.W."/>
            <person name="Aparna G."/>
            <person name="Rajaram M."/>
            <person name="Delcher A.L."/>
            <person name="Phillippy A.M."/>
            <person name="Puiu D."/>
            <person name="Schatz M.C."/>
            <person name="Shumway M."/>
            <person name="Sommer D.D."/>
            <person name="Trapnell C."/>
            <person name="Benahmed F."/>
            <person name="Dimitrov G."/>
            <person name="Madupu R."/>
            <person name="Radune D."/>
            <person name="Sullivan S."/>
            <person name="Jha G."/>
            <person name="Ishihara H."/>
            <person name="Lee S.W."/>
            <person name="Pandey A."/>
            <person name="Sharma V."/>
            <person name="Sriariyanun M."/>
            <person name="Szurek B."/>
            <person name="Vera-Cruz C.M."/>
            <person name="Dorman K.S."/>
            <person name="Ronald P.C."/>
            <person name="Verdier V."/>
            <person name="Dow J.M."/>
            <person name="Sonti R.V."/>
            <person name="Tsuge S."/>
            <person name="Brendel V.P."/>
            <person name="Rabinowicz P.D."/>
            <person name="Leach J.E."/>
            <person name="White F.F."/>
            <person name="Salzberg S.L."/>
        </authorList>
    </citation>
    <scope>NUCLEOTIDE SEQUENCE [LARGE SCALE GENOMIC DNA]</scope>
    <source>
        <strain evidence="1 2">BLS256</strain>
    </source>
</reference>
<evidence type="ECO:0000313" key="1">
    <source>
        <dbReference type="EMBL" id="AEQ98484.1"/>
    </source>
</evidence>
<dbReference type="EMBL" id="CP003057">
    <property type="protein sequence ID" value="AEQ98484.1"/>
    <property type="molecule type" value="Genomic_DNA"/>
</dbReference>
<sequence length="37" mass="4330">MLTFLQQPTFLYAQLRMRARRSATSQCDDIPVSVRTQ</sequence>
<organism evidence="1 2">
    <name type="scientific">Xanthomonas oryzae pv. oryzicola (strain BLS256)</name>
    <dbReference type="NCBI Taxonomy" id="383407"/>
    <lineage>
        <taxon>Bacteria</taxon>
        <taxon>Pseudomonadati</taxon>
        <taxon>Pseudomonadota</taxon>
        <taxon>Gammaproteobacteria</taxon>
        <taxon>Lysobacterales</taxon>
        <taxon>Lysobacteraceae</taxon>
        <taxon>Xanthomonas</taxon>
    </lineage>
</organism>
<dbReference type="KEGG" id="xor:XOC_4418"/>
<name>G7TA95_XANOB</name>